<reference evidence="3" key="1">
    <citation type="submission" date="2023-03" db="EMBL/GenBank/DDBJ databases">
        <authorList>
            <person name="Julca I."/>
        </authorList>
    </citation>
    <scope>NUCLEOTIDE SEQUENCE</scope>
</reference>
<name>A0AAV1DRI8_OLDCO</name>
<evidence type="ECO:0000313" key="4">
    <source>
        <dbReference type="Proteomes" id="UP001161247"/>
    </source>
</evidence>
<sequence length="160" mass="17339">MASIRFAGLVFGVFIISLALKYSFACAQESGSGTTRKNRWLSGIESQNRASSQNVFLNDDVAAANIAGRKVLKGRKVEVNNAESSAAEANSNKVSTKPVDHHHFQQDRRSTASSSSSSSSSSKSASEAAAYEIMRQNHGDYSRKNPPHKKPPVNNDKPRN</sequence>
<dbReference type="Proteomes" id="UP001161247">
    <property type="component" value="Chromosome 6"/>
</dbReference>
<keyword evidence="2" id="KW-0732">Signal</keyword>
<evidence type="ECO:0000256" key="2">
    <source>
        <dbReference type="SAM" id="SignalP"/>
    </source>
</evidence>
<dbReference type="PANTHER" id="PTHR36313">
    <property type="entry name" value="ROOT MERISTEM GROWTH FACTOR 2"/>
    <property type="match status" value="1"/>
</dbReference>
<dbReference type="GO" id="GO:0008083">
    <property type="term" value="F:growth factor activity"/>
    <property type="evidence" value="ECO:0007669"/>
    <property type="project" value="InterPro"/>
</dbReference>
<dbReference type="AlphaFoldDB" id="A0AAV1DRI8"/>
<evidence type="ECO:0000313" key="3">
    <source>
        <dbReference type="EMBL" id="CAI9109922.1"/>
    </source>
</evidence>
<feature type="compositionally biased region" description="Low complexity" evidence="1">
    <location>
        <begin position="111"/>
        <end position="130"/>
    </location>
</feature>
<feature type="compositionally biased region" description="Basic and acidic residues" evidence="1">
    <location>
        <begin position="98"/>
        <end position="110"/>
    </location>
</feature>
<dbReference type="EMBL" id="OX459123">
    <property type="protein sequence ID" value="CAI9109922.1"/>
    <property type="molecule type" value="Genomic_DNA"/>
</dbReference>
<dbReference type="PANTHER" id="PTHR36313:SF7">
    <property type="entry name" value="OS09G0474600 PROTEIN"/>
    <property type="match status" value="1"/>
</dbReference>
<evidence type="ECO:0000256" key="1">
    <source>
        <dbReference type="SAM" id="MobiDB-lite"/>
    </source>
</evidence>
<organism evidence="3 4">
    <name type="scientific">Oldenlandia corymbosa var. corymbosa</name>
    <dbReference type="NCBI Taxonomy" id="529605"/>
    <lineage>
        <taxon>Eukaryota</taxon>
        <taxon>Viridiplantae</taxon>
        <taxon>Streptophyta</taxon>
        <taxon>Embryophyta</taxon>
        <taxon>Tracheophyta</taxon>
        <taxon>Spermatophyta</taxon>
        <taxon>Magnoliopsida</taxon>
        <taxon>eudicotyledons</taxon>
        <taxon>Gunneridae</taxon>
        <taxon>Pentapetalae</taxon>
        <taxon>asterids</taxon>
        <taxon>lamiids</taxon>
        <taxon>Gentianales</taxon>
        <taxon>Rubiaceae</taxon>
        <taxon>Rubioideae</taxon>
        <taxon>Spermacoceae</taxon>
        <taxon>Hedyotis-Oldenlandia complex</taxon>
        <taxon>Oldenlandia</taxon>
    </lineage>
</organism>
<feature type="signal peptide" evidence="2">
    <location>
        <begin position="1"/>
        <end position="27"/>
    </location>
</feature>
<keyword evidence="4" id="KW-1185">Reference proteome</keyword>
<dbReference type="GO" id="GO:0010082">
    <property type="term" value="P:regulation of root meristem growth"/>
    <property type="evidence" value="ECO:0007669"/>
    <property type="project" value="InterPro"/>
</dbReference>
<protein>
    <submittedName>
        <fullName evidence="3">OLC1v1009851C1</fullName>
    </submittedName>
</protein>
<proteinExistence type="predicted"/>
<accession>A0AAV1DRI8</accession>
<feature type="region of interest" description="Disordered" evidence="1">
    <location>
        <begin position="81"/>
        <end position="160"/>
    </location>
</feature>
<gene>
    <name evidence="3" type="ORF">OLC1_LOCUS17695</name>
</gene>
<feature type="chain" id="PRO_5043426831" evidence="2">
    <location>
        <begin position="28"/>
        <end position="160"/>
    </location>
</feature>
<dbReference type="InterPro" id="IPR038804">
    <property type="entry name" value="RGF3"/>
</dbReference>
<feature type="compositionally biased region" description="Low complexity" evidence="1">
    <location>
        <begin position="81"/>
        <end position="95"/>
    </location>
</feature>